<accession>A0ABT5TY48</accession>
<dbReference type="EMBL" id="JARACI010001003">
    <property type="protein sequence ID" value="MDD9206909.1"/>
    <property type="molecule type" value="Genomic_DNA"/>
</dbReference>
<evidence type="ECO:0000313" key="2">
    <source>
        <dbReference type="Proteomes" id="UP001165561"/>
    </source>
</evidence>
<evidence type="ECO:0000313" key="1">
    <source>
        <dbReference type="EMBL" id="MDD9206909.1"/>
    </source>
</evidence>
<gene>
    <name evidence="1" type="ORF">PU560_10580</name>
</gene>
<keyword evidence="2" id="KW-1185">Reference proteome</keyword>
<protein>
    <submittedName>
        <fullName evidence="1">Uncharacterized protein</fullName>
    </submittedName>
</protein>
<dbReference type="Proteomes" id="UP001165561">
    <property type="component" value="Unassembled WGS sequence"/>
</dbReference>
<name>A0ABT5TY48_9MICO</name>
<organism evidence="1 2">
    <name type="scientific">Georgenia halotolerans</name>
    <dbReference type="NCBI Taxonomy" id="3028317"/>
    <lineage>
        <taxon>Bacteria</taxon>
        <taxon>Bacillati</taxon>
        <taxon>Actinomycetota</taxon>
        <taxon>Actinomycetes</taxon>
        <taxon>Micrococcales</taxon>
        <taxon>Bogoriellaceae</taxon>
        <taxon>Georgenia</taxon>
    </lineage>
</organism>
<comment type="caution">
    <text evidence="1">The sequence shown here is derived from an EMBL/GenBank/DDBJ whole genome shotgun (WGS) entry which is preliminary data.</text>
</comment>
<proteinExistence type="predicted"/>
<reference evidence="1" key="1">
    <citation type="submission" date="2023-02" db="EMBL/GenBank/DDBJ databases">
        <title>Georgenia sp.10Sc9-8, isolated from a soil sample collected from the Taklamakan desert.</title>
        <authorList>
            <person name="Liu S."/>
        </authorList>
    </citation>
    <scope>NUCLEOTIDE SEQUENCE</scope>
    <source>
        <strain evidence="1">10Sc9-8</strain>
    </source>
</reference>
<feature type="non-terminal residue" evidence="1">
    <location>
        <position position="1"/>
    </location>
</feature>
<sequence length="169" mass="18203">PWAGLPFLVHSATDAGLPGRVLDHPVLSERGVRWAVHHAARDLVPAAADDPALLALSGLDRDRGGALLREPPPDRAERAALLRLALAWRRRTAARLRDAAGARDARGPGGDRQLLLGLVTRPGRVQAAPGWIVVLLPAESVDVAVRRAGLDLDLGWVPWLGTVVEFRYE</sequence>